<sequence>MKKRWIVLALSLTLLVTACGNQASQQAKDDDQGSASAKTEQSDTNKAGQAGEKDITQAQASKEAAFDKFKELHADMDLTQFALSYENGRLVYGLEGQMEGQEAELVLDANDLSVIKDDLDKDDDTNVDPVISKDMLDKIDALVDKAVKDRDGAYAIGYSLSHDDGLWVLEVESKDQSKQEVEYKYNLETGDLIEKDA</sequence>
<dbReference type="RefSeq" id="WP_091791107.1">
    <property type="nucleotide sequence ID" value="NZ_FNAF01000002.1"/>
</dbReference>
<evidence type="ECO:0000313" key="4">
    <source>
        <dbReference type="Proteomes" id="UP000198995"/>
    </source>
</evidence>
<dbReference type="Proteomes" id="UP000198995">
    <property type="component" value="Unassembled WGS sequence"/>
</dbReference>
<dbReference type="PROSITE" id="PS51257">
    <property type="entry name" value="PROKAR_LIPOPROTEIN"/>
    <property type="match status" value="1"/>
</dbReference>
<keyword evidence="4" id="KW-1185">Reference proteome</keyword>
<feature type="chain" id="PRO_5011735264" description="Peptidase propeptide and YPEB domain-containing protein" evidence="2">
    <location>
        <begin position="24"/>
        <end position="197"/>
    </location>
</feature>
<dbReference type="OrthoDB" id="1690934at2"/>
<feature type="region of interest" description="Disordered" evidence="1">
    <location>
        <begin position="24"/>
        <end position="55"/>
    </location>
</feature>
<dbReference type="AlphaFoldDB" id="A0A1G6TA54"/>
<proteinExistence type="predicted"/>
<feature type="compositionally biased region" description="Polar residues" evidence="1">
    <location>
        <begin position="33"/>
        <end position="47"/>
    </location>
</feature>
<dbReference type="Gene3D" id="3.10.450.40">
    <property type="match status" value="1"/>
</dbReference>
<evidence type="ECO:0000256" key="2">
    <source>
        <dbReference type="SAM" id="SignalP"/>
    </source>
</evidence>
<evidence type="ECO:0000313" key="3">
    <source>
        <dbReference type="EMBL" id="SDD25205.1"/>
    </source>
</evidence>
<evidence type="ECO:0000256" key="1">
    <source>
        <dbReference type="SAM" id="MobiDB-lite"/>
    </source>
</evidence>
<feature type="signal peptide" evidence="2">
    <location>
        <begin position="1"/>
        <end position="23"/>
    </location>
</feature>
<name>A0A1G6TA54_PEPNI</name>
<accession>A0A1G6TA54</accession>
<protein>
    <recommendedName>
        <fullName evidence="5">Peptidase propeptide and YPEB domain-containing protein</fullName>
    </recommendedName>
</protein>
<organism evidence="3 4">
    <name type="scientific">Peptococcus niger</name>
    <dbReference type="NCBI Taxonomy" id="2741"/>
    <lineage>
        <taxon>Bacteria</taxon>
        <taxon>Bacillati</taxon>
        <taxon>Bacillota</taxon>
        <taxon>Clostridia</taxon>
        <taxon>Eubacteriales</taxon>
        <taxon>Peptococcaceae</taxon>
        <taxon>Peptococcus</taxon>
    </lineage>
</organism>
<dbReference type="EMBL" id="FNAF01000002">
    <property type="protein sequence ID" value="SDD25205.1"/>
    <property type="molecule type" value="Genomic_DNA"/>
</dbReference>
<keyword evidence="2" id="KW-0732">Signal</keyword>
<gene>
    <name evidence="3" type="ORF">SAMN04489866_10284</name>
</gene>
<reference evidence="3 4" key="1">
    <citation type="submission" date="2016-10" db="EMBL/GenBank/DDBJ databases">
        <authorList>
            <person name="de Groot N.N."/>
        </authorList>
    </citation>
    <scope>NUCLEOTIDE SEQUENCE [LARGE SCALE GENOMIC DNA]</scope>
    <source>
        <strain evidence="3 4">DSM 20475</strain>
    </source>
</reference>
<evidence type="ECO:0008006" key="5">
    <source>
        <dbReference type="Google" id="ProtNLM"/>
    </source>
</evidence>
<dbReference type="STRING" id="2741.SAMN04489866_10284"/>